<keyword evidence="2" id="KW-1185">Reference proteome</keyword>
<gene>
    <name evidence="1" type="ORF">E2C01_089083</name>
</gene>
<organism evidence="1 2">
    <name type="scientific">Portunus trituberculatus</name>
    <name type="common">Swimming crab</name>
    <name type="synonym">Neptunus trituberculatus</name>
    <dbReference type="NCBI Taxonomy" id="210409"/>
    <lineage>
        <taxon>Eukaryota</taxon>
        <taxon>Metazoa</taxon>
        <taxon>Ecdysozoa</taxon>
        <taxon>Arthropoda</taxon>
        <taxon>Crustacea</taxon>
        <taxon>Multicrustacea</taxon>
        <taxon>Malacostraca</taxon>
        <taxon>Eumalacostraca</taxon>
        <taxon>Eucarida</taxon>
        <taxon>Decapoda</taxon>
        <taxon>Pleocyemata</taxon>
        <taxon>Brachyura</taxon>
        <taxon>Eubrachyura</taxon>
        <taxon>Portunoidea</taxon>
        <taxon>Portunidae</taxon>
        <taxon>Portuninae</taxon>
        <taxon>Portunus</taxon>
    </lineage>
</organism>
<protein>
    <submittedName>
        <fullName evidence="1">Uncharacterized protein</fullName>
    </submittedName>
</protein>
<comment type="caution">
    <text evidence="1">The sequence shown here is derived from an EMBL/GenBank/DDBJ whole genome shotgun (WGS) entry which is preliminary data.</text>
</comment>
<evidence type="ECO:0000313" key="2">
    <source>
        <dbReference type="Proteomes" id="UP000324222"/>
    </source>
</evidence>
<dbReference type="EMBL" id="VSRR010096665">
    <property type="protein sequence ID" value="MPC93935.1"/>
    <property type="molecule type" value="Genomic_DNA"/>
</dbReference>
<proteinExistence type="predicted"/>
<sequence>MTQERSHKSLPLTLRWTLAWCGNTALDSLPCGMHWALPQCKHYYSLLYANTYLIKMWMLIPRHLFK</sequence>
<dbReference type="Proteomes" id="UP000324222">
    <property type="component" value="Unassembled WGS sequence"/>
</dbReference>
<name>A0A5B7JH52_PORTR</name>
<reference evidence="1 2" key="1">
    <citation type="submission" date="2019-05" db="EMBL/GenBank/DDBJ databases">
        <title>Another draft genome of Portunus trituberculatus and its Hox gene families provides insights of decapod evolution.</title>
        <authorList>
            <person name="Jeong J.-H."/>
            <person name="Song I."/>
            <person name="Kim S."/>
            <person name="Choi T."/>
            <person name="Kim D."/>
            <person name="Ryu S."/>
            <person name="Kim W."/>
        </authorList>
    </citation>
    <scope>NUCLEOTIDE SEQUENCE [LARGE SCALE GENOMIC DNA]</scope>
    <source>
        <tissue evidence="1">Muscle</tissue>
    </source>
</reference>
<accession>A0A5B7JH52</accession>
<dbReference type="AlphaFoldDB" id="A0A5B7JH52"/>
<evidence type="ECO:0000313" key="1">
    <source>
        <dbReference type="EMBL" id="MPC93935.1"/>
    </source>
</evidence>